<name>A0A4P8WM29_9EURY</name>
<comment type="similarity">
    <text evidence="1">Belongs to the ATP-dependent AMP-binding enzyme family.</text>
</comment>
<dbReference type="PANTHER" id="PTHR43201">
    <property type="entry name" value="ACYL-COA SYNTHETASE"/>
    <property type="match status" value="1"/>
</dbReference>
<dbReference type="OrthoDB" id="193284at2157"/>
<dbReference type="EMBL" id="CP040331">
    <property type="protein sequence ID" value="QCS44550.1"/>
    <property type="molecule type" value="Genomic_DNA"/>
</dbReference>
<feature type="region of interest" description="Disordered" evidence="3">
    <location>
        <begin position="153"/>
        <end position="181"/>
    </location>
</feature>
<accession>A0A4P8WM29</accession>
<evidence type="ECO:0000259" key="5">
    <source>
        <dbReference type="Pfam" id="PF13193"/>
    </source>
</evidence>
<organism evidence="6 7">
    <name type="scientific">Natrinema versiforme</name>
    <dbReference type="NCBI Taxonomy" id="88724"/>
    <lineage>
        <taxon>Archaea</taxon>
        <taxon>Methanobacteriati</taxon>
        <taxon>Methanobacteriota</taxon>
        <taxon>Stenosarchaea group</taxon>
        <taxon>Halobacteria</taxon>
        <taxon>Halobacteriales</taxon>
        <taxon>Natrialbaceae</taxon>
        <taxon>Natrinema</taxon>
    </lineage>
</organism>
<dbReference type="InterPro" id="IPR000873">
    <property type="entry name" value="AMP-dep_synth/lig_dom"/>
</dbReference>
<dbReference type="GO" id="GO:0006631">
    <property type="term" value="P:fatty acid metabolic process"/>
    <property type="evidence" value="ECO:0007669"/>
    <property type="project" value="TreeGrafter"/>
</dbReference>
<dbReference type="Gene3D" id="3.40.50.12780">
    <property type="entry name" value="N-terminal domain of ligase-like"/>
    <property type="match status" value="1"/>
</dbReference>
<evidence type="ECO:0000259" key="4">
    <source>
        <dbReference type="Pfam" id="PF00501"/>
    </source>
</evidence>
<evidence type="ECO:0000256" key="2">
    <source>
        <dbReference type="ARBA" id="ARBA00022598"/>
    </source>
</evidence>
<feature type="domain" description="AMP-dependent synthetase/ligase" evidence="4">
    <location>
        <begin position="7"/>
        <end position="376"/>
    </location>
</feature>
<protein>
    <submittedName>
        <fullName evidence="6">Long-chain fatty acid--CoA ligase</fullName>
    </submittedName>
</protein>
<gene>
    <name evidence="6" type="ORF">FEJ81_19735</name>
</gene>
<dbReference type="Pfam" id="PF13193">
    <property type="entry name" value="AMP-binding_C"/>
    <property type="match status" value="1"/>
</dbReference>
<dbReference type="GO" id="GO:0031956">
    <property type="term" value="F:medium-chain fatty acid-CoA ligase activity"/>
    <property type="evidence" value="ECO:0007669"/>
    <property type="project" value="TreeGrafter"/>
</dbReference>
<dbReference type="Proteomes" id="UP000302218">
    <property type="component" value="Plasmid pNVE500"/>
</dbReference>
<dbReference type="RefSeq" id="WP_138246978.1">
    <property type="nucleotide sequence ID" value="NZ_CP040331.1"/>
</dbReference>
<geneLocation type="plasmid" evidence="7">
    <name>pnve500</name>
</geneLocation>
<reference evidence="7" key="1">
    <citation type="submission" date="2019-05" db="EMBL/GenBank/DDBJ databases">
        <title>Genome sequence and methylation pattern of the halophilic Archaeon Natrinema versiforme BOL5-4.</title>
        <authorList>
            <person name="DasSarma P."/>
            <person name="Anton B.P."/>
            <person name="DasSarma S.L."/>
            <person name="Martinez F.L."/>
            <person name="Guzman D."/>
            <person name="Roberts R.J."/>
            <person name="DasSarma S."/>
        </authorList>
    </citation>
    <scope>NUCLEOTIDE SEQUENCE [LARGE SCALE GENOMIC DNA]</scope>
    <source>
        <strain evidence="7">BOL5-4</strain>
        <plasmid evidence="7">pnve500</plasmid>
    </source>
</reference>
<dbReference type="Gene3D" id="3.30.300.30">
    <property type="match status" value="1"/>
</dbReference>
<evidence type="ECO:0000313" key="7">
    <source>
        <dbReference type="Proteomes" id="UP000302218"/>
    </source>
</evidence>
<dbReference type="InterPro" id="IPR025110">
    <property type="entry name" value="AMP-bd_C"/>
</dbReference>
<proteinExistence type="inferred from homology"/>
<feature type="domain" description="AMP-binding enzyme C-terminal" evidence="5">
    <location>
        <begin position="426"/>
        <end position="508"/>
    </location>
</feature>
<dbReference type="KEGG" id="nvr:FEJ81_19735"/>
<dbReference type="PROSITE" id="PS00455">
    <property type="entry name" value="AMP_BINDING"/>
    <property type="match status" value="1"/>
</dbReference>
<dbReference type="SUPFAM" id="SSF56801">
    <property type="entry name" value="Acetyl-CoA synthetase-like"/>
    <property type="match status" value="1"/>
</dbReference>
<dbReference type="InterPro" id="IPR045851">
    <property type="entry name" value="AMP-bd_C_sf"/>
</dbReference>
<dbReference type="GeneID" id="40267555"/>
<evidence type="ECO:0000313" key="6">
    <source>
        <dbReference type="EMBL" id="QCS44550.1"/>
    </source>
</evidence>
<keyword evidence="6" id="KW-0614">Plasmid</keyword>
<dbReference type="PANTHER" id="PTHR43201:SF5">
    <property type="entry name" value="MEDIUM-CHAIN ACYL-COA LIGASE ACSF2, MITOCHONDRIAL"/>
    <property type="match status" value="1"/>
</dbReference>
<dbReference type="Pfam" id="PF00501">
    <property type="entry name" value="AMP-binding"/>
    <property type="match status" value="1"/>
</dbReference>
<keyword evidence="2 6" id="KW-0436">Ligase</keyword>
<dbReference type="InterPro" id="IPR042099">
    <property type="entry name" value="ANL_N_sf"/>
</dbReference>
<evidence type="ECO:0000256" key="3">
    <source>
        <dbReference type="SAM" id="MobiDB-lite"/>
    </source>
</evidence>
<evidence type="ECO:0000256" key="1">
    <source>
        <dbReference type="ARBA" id="ARBA00006432"/>
    </source>
</evidence>
<dbReference type="AlphaFoldDB" id="A0A4P8WM29"/>
<dbReference type="InterPro" id="IPR020845">
    <property type="entry name" value="AMP-binding_CS"/>
</dbReference>
<sequence length="529" mass="58375">MNMGRVFQRTVDRYPNRTAIVDQDEGIEYSYKAWENRVDRLASALKKMGIGPGNRVGVVMQPRVQVGTVYWAVQKCGAAFVPYNIRVAADELQFLVNNTEPDLLVYSSIAREAVDGAHEAFSSTDELVYVDDNVPSYAESFEDFLPADAESVEPATVDPDDTSLILHTSGTTGRPKGVPRSHTNTYTAAKAHVIQSQWVDDETTLGLMPIYHTMGIRTLVSAAIVSGTWVAQRAFSPDQTVELIESEEITSLYLVPTVYHDLVKSSAIDGADVSSVTCLGYAGTSMTAPIQEEVRETFDPEIFVNHYGSTEVYTHSICSWIDSKPGSAGRAGINTRIRVVNSSRDGTVPPNDTVEQGELGEIVVDATSPEAFDGYLNRPEATEQSFEDGWYFTGDLGYRDDDGDIFVVGRVDDMIISGGENIYPVEVENVLDGHKAIDEVAVVGIDDERWNQIVTAFVTLPDGPKSVDLSSLADRLDTFCRESDDLADFKRPRKYVFVDEIVKSNVGKVLRRELEIDDLDVEVYEIVNV</sequence>